<dbReference type="InterPro" id="IPR057601">
    <property type="entry name" value="Oar-like_b-barrel"/>
</dbReference>
<sequence length="1164" mass="124994">MFRNISVHASILFVLLFLSVSPALLTAQTDSGIVSGLAVDQSGALVSDATVTLTNTGTNAERTVTTNHSGEYTFPPVAAGIYTVRADAPGFQRFEARVEVTVGGHATVPIKFALSGAQQTVTVIDQGGTTVNTQTQEVSQIVSSVQVSELPSLTRNPYDFVSISGNISSGDKVAQSGATKTTGDQNDTTRGVGYSLNGQRSSGTEILLDGVENVDSYITGPEVTVPIDAVQEYRITTSNFEPQYGRASGGVVSVVTKSGTNRFHGGAWEFNRLAAYTANTVQNAQSGVPKGGYTRNQFGYDVGGPILKDRLFFFQSTEWVRVRSAGNQISLVPTPQFLAASNSATQAFFTQYGSPAPAFTQTLSKDDVVASGVNPTPGGPFDLLPGSTPVFGVAQFTSPTNAGGGDPQNTYYLIGRVDFNATPRTQMYGRYVFYNELDENGSMFSTPYSQYNVGASERDNAALFGLTHEFSGSLVSSTKLSFTRHTLSQPFDTSQQNAPTLFLYNNATIGGNLVQFPGFYSQFEGTGGLPSGGPQNTAQISEDIDWTKGQHSFKAGTQLLYIQNNILYGAYAQAVEGIGTSAPTGLDNFLNGTLSIFEGAVDPKGALPCERNYATGNLVQTPQCQITLPASQPNFARSDRFKDWAVYAQDAWKITPRFTLNYGVRYEYYGIQHNNKQNLDANFYYGPGATLQEQIRNGQVFTAPDSPIGKLWNPQYGTVGPRVGFAYDINGDGKTSLRGGYGIAYERNFGNVTFNVIQNPPNYAVVQITTPSPITTNNAGPIGGSSGTVPLPPTSLRNVDENIRTAATQFYSLTVERQLANNVVASIAYVGSRGTHLYDVKGYNLRGAGNVYLGDPVQDASGNFIYSRLNNQYGSINNRGSEGDSYYNGLNLGFQMTDLERTGLIITANYTVAHSTDNLSSTFSESNSSVNGIGNLGYLDPFNPGLDHGASDFDIRQRFVLAPIYRTQWFKNNHSLTGRLLGGYEVTGIYTVRTGTPFTVSDSSNSLNRSAGVGIPRYTPGTTISNYSFTKAKDQNGSGANLYDLVSLPAAVSYGNPALGGISDFGPYPSAMTHRNAFSGPGAWNFDLAASKSLLIREGIEVELRAEGFDIFNHHNLYITESNNDVANYGYDGATIPIQAKKGGVNGGANDERRFGQFALKVKF</sequence>
<dbReference type="EMBL" id="JACHDY010000004">
    <property type="protein sequence ID" value="MBB5318470.1"/>
    <property type="molecule type" value="Genomic_DNA"/>
</dbReference>
<dbReference type="GO" id="GO:0030246">
    <property type="term" value="F:carbohydrate binding"/>
    <property type="evidence" value="ECO:0007669"/>
    <property type="project" value="InterPro"/>
</dbReference>
<evidence type="ECO:0000313" key="11">
    <source>
        <dbReference type="Proteomes" id="UP000568106"/>
    </source>
</evidence>
<dbReference type="InterPro" id="IPR013784">
    <property type="entry name" value="Carb-bd-like_fold"/>
</dbReference>
<evidence type="ECO:0000256" key="8">
    <source>
        <dbReference type="SAM" id="SignalP"/>
    </source>
</evidence>
<protein>
    <recommendedName>
        <fullName evidence="9">TonB-dependent transporter Oar-like beta-barrel domain-containing protein</fullName>
    </recommendedName>
</protein>
<dbReference type="SUPFAM" id="SSF49452">
    <property type="entry name" value="Starch-binding domain-like"/>
    <property type="match status" value="1"/>
</dbReference>
<feature type="domain" description="TonB-dependent transporter Oar-like beta-barrel" evidence="9">
    <location>
        <begin position="255"/>
        <end position="1124"/>
    </location>
</feature>
<dbReference type="Pfam" id="PF13620">
    <property type="entry name" value="CarboxypepD_reg"/>
    <property type="match status" value="1"/>
</dbReference>
<keyword evidence="11" id="KW-1185">Reference proteome</keyword>
<keyword evidence="5" id="KW-0472">Membrane</keyword>
<evidence type="ECO:0000256" key="3">
    <source>
        <dbReference type="ARBA" id="ARBA00022452"/>
    </source>
</evidence>
<dbReference type="Gene3D" id="2.40.170.20">
    <property type="entry name" value="TonB-dependent receptor, beta-barrel domain"/>
    <property type="match status" value="1"/>
</dbReference>
<dbReference type="GO" id="GO:0044718">
    <property type="term" value="P:siderophore transmembrane transport"/>
    <property type="evidence" value="ECO:0007669"/>
    <property type="project" value="TreeGrafter"/>
</dbReference>
<feature type="compositionally biased region" description="Polar residues" evidence="7">
    <location>
        <begin position="176"/>
        <end position="189"/>
    </location>
</feature>
<keyword evidence="3" id="KW-1134">Transmembrane beta strand</keyword>
<comment type="subcellular location">
    <subcellularLocation>
        <location evidence="1">Cell outer membrane</location>
        <topology evidence="1">Multi-pass membrane protein</topology>
    </subcellularLocation>
</comment>
<evidence type="ECO:0000256" key="6">
    <source>
        <dbReference type="ARBA" id="ARBA00023237"/>
    </source>
</evidence>
<dbReference type="PANTHER" id="PTHR30069:SF46">
    <property type="entry name" value="OAR PROTEIN"/>
    <property type="match status" value="1"/>
</dbReference>
<evidence type="ECO:0000256" key="7">
    <source>
        <dbReference type="SAM" id="MobiDB-lite"/>
    </source>
</evidence>
<name>A0A7W8IJT7_9BACT</name>
<keyword evidence="2" id="KW-0813">Transport</keyword>
<dbReference type="GO" id="GO:0009279">
    <property type="term" value="C:cell outer membrane"/>
    <property type="evidence" value="ECO:0007669"/>
    <property type="project" value="UniProtKB-SubCell"/>
</dbReference>
<proteinExistence type="predicted"/>
<feature type="region of interest" description="Disordered" evidence="7">
    <location>
        <begin position="171"/>
        <end position="191"/>
    </location>
</feature>
<evidence type="ECO:0000256" key="1">
    <source>
        <dbReference type="ARBA" id="ARBA00004571"/>
    </source>
</evidence>
<feature type="chain" id="PRO_5031382482" description="TonB-dependent transporter Oar-like beta-barrel domain-containing protein" evidence="8">
    <location>
        <begin position="28"/>
        <end position="1164"/>
    </location>
</feature>
<organism evidence="10 11">
    <name type="scientific">Tunturiibacter empetritectus</name>
    <dbReference type="NCBI Taxonomy" id="3069691"/>
    <lineage>
        <taxon>Bacteria</taxon>
        <taxon>Pseudomonadati</taxon>
        <taxon>Acidobacteriota</taxon>
        <taxon>Terriglobia</taxon>
        <taxon>Terriglobales</taxon>
        <taxon>Acidobacteriaceae</taxon>
        <taxon>Tunturiibacter</taxon>
    </lineage>
</organism>
<evidence type="ECO:0000313" key="10">
    <source>
        <dbReference type="EMBL" id="MBB5318470.1"/>
    </source>
</evidence>
<dbReference type="Gene3D" id="2.60.40.1120">
    <property type="entry name" value="Carboxypeptidase-like, regulatory domain"/>
    <property type="match status" value="1"/>
</dbReference>
<dbReference type="InterPro" id="IPR039426">
    <property type="entry name" value="TonB-dep_rcpt-like"/>
</dbReference>
<evidence type="ECO:0000259" key="9">
    <source>
        <dbReference type="Pfam" id="PF25183"/>
    </source>
</evidence>
<dbReference type="AlphaFoldDB" id="A0A7W8IJT7"/>
<dbReference type="PANTHER" id="PTHR30069">
    <property type="entry name" value="TONB-DEPENDENT OUTER MEMBRANE RECEPTOR"/>
    <property type="match status" value="1"/>
</dbReference>
<reference evidence="10" key="1">
    <citation type="submission" date="2020-08" db="EMBL/GenBank/DDBJ databases">
        <title>Genomic Encyclopedia of Type Strains, Phase IV (KMG-V): Genome sequencing to study the core and pangenomes of soil and plant-associated prokaryotes.</title>
        <authorList>
            <person name="Whitman W."/>
        </authorList>
    </citation>
    <scope>NUCLEOTIDE SEQUENCE [LARGE SCALE GENOMIC DNA]</scope>
    <source>
        <strain evidence="10">M8UP27</strain>
    </source>
</reference>
<keyword evidence="8" id="KW-0732">Signal</keyword>
<keyword evidence="4" id="KW-0812">Transmembrane</keyword>
<evidence type="ECO:0000256" key="2">
    <source>
        <dbReference type="ARBA" id="ARBA00022448"/>
    </source>
</evidence>
<dbReference type="Proteomes" id="UP000568106">
    <property type="component" value="Unassembled WGS sequence"/>
</dbReference>
<gene>
    <name evidence="10" type="ORF">HDF09_003167</name>
</gene>
<evidence type="ECO:0000256" key="5">
    <source>
        <dbReference type="ARBA" id="ARBA00023136"/>
    </source>
</evidence>
<accession>A0A7W8IJT7</accession>
<evidence type="ECO:0000256" key="4">
    <source>
        <dbReference type="ARBA" id="ARBA00022692"/>
    </source>
</evidence>
<comment type="caution">
    <text evidence="10">The sequence shown here is derived from an EMBL/GenBank/DDBJ whole genome shotgun (WGS) entry which is preliminary data.</text>
</comment>
<keyword evidence="6" id="KW-0998">Cell outer membrane</keyword>
<feature type="signal peptide" evidence="8">
    <location>
        <begin position="1"/>
        <end position="27"/>
    </location>
</feature>
<dbReference type="InterPro" id="IPR036942">
    <property type="entry name" value="Beta-barrel_TonB_sf"/>
</dbReference>
<dbReference type="Pfam" id="PF25183">
    <property type="entry name" value="OMP_b-brl_4"/>
    <property type="match status" value="1"/>
</dbReference>
<dbReference type="GO" id="GO:0015344">
    <property type="term" value="F:siderophore uptake transmembrane transporter activity"/>
    <property type="evidence" value="ECO:0007669"/>
    <property type="project" value="TreeGrafter"/>
</dbReference>
<dbReference type="SUPFAM" id="SSF56935">
    <property type="entry name" value="Porins"/>
    <property type="match status" value="1"/>
</dbReference>